<feature type="signal peptide" evidence="1">
    <location>
        <begin position="1"/>
        <end position="21"/>
    </location>
</feature>
<feature type="chain" id="PRO_5043340244" evidence="1">
    <location>
        <begin position="22"/>
        <end position="141"/>
    </location>
</feature>
<keyword evidence="3" id="KW-1185">Reference proteome</keyword>
<dbReference type="AlphaFoldDB" id="A0AAW1DNZ7"/>
<evidence type="ECO:0000256" key="1">
    <source>
        <dbReference type="SAM" id="SignalP"/>
    </source>
</evidence>
<proteinExistence type="predicted"/>
<keyword evidence="1" id="KW-0732">Signal</keyword>
<gene>
    <name evidence="2" type="ORF">O3M35_000810</name>
</gene>
<protein>
    <submittedName>
        <fullName evidence="2">Uncharacterized protein</fullName>
    </submittedName>
</protein>
<organism evidence="2 3">
    <name type="scientific">Rhynocoris fuscipes</name>
    <dbReference type="NCBI Taxonomy" id="488301"/>
    <lineage>
        <taxon>Eukaryota</taxon>
        <taxon>Metazoa</taxon>
        <taxon>Ecdysozoa</taxon>
        <taxon>Arthropoda</taxon>
        <taxon>Hexapoda</taxon>
        <taxon>Insecta</taxon>
        <taxon>Pterygota</taxon>
        <taxon>Neoptera</taxon>
        <taxon>Paraneoptera</taxon>
        <taxon>Hemiptera</taxon>
        <taxon>Heteroptera</taxon>
        <taxon>Panheteroptera</taxon>
        <taxon>Cimicomorpha</taxon>
        <taxon>Reduviidae</taxon>
        <taxon>Harpactorinae</taxon>
        <taxon>Harpactorini</taxon>
        <taxon>Rhynocoris</taxon>
    </lineage>
</organism>
<reference evidence="2 3" key="1">
    <citation type="submission" date="2022-12" db="EMBL/GenBank/DDBJ databases">
        <title>Chromosome-level genome assembly of true bugs.</title>
        <authorList>
            <person name="Ma L."/>
            <person name="Li H."/>
        </authorList>
    </citation>
    <scope>NUCLEOTIDE SEQUENCE [LARGE SCALE GENOMIC DNA]</scope>
    <source>
        <strain evidence="2">Lab_2022b</strain>
    </source>
</reference>
<sequence length="141" mass="16310">MFPTTFLILIGILMTWNQALSSQAQPLGMDDLYNLIEPRENSIDIWSKPRGKVNIKQLMLSIKKWDSKPIQNWNNIDENTTNYLKMETVPTTTTTTTSPTTARNLATKTAHDNLERLTNLHEQIETDQKRFFHSALDGWIF</sequence>
<name>A0AAW1DNZ7_9HEMI</name>
<comment type="caution">
    <text evidence="2">The sequence shown here is derived from an EMBL/GenBank/DDBJ whole genome shotgun (WGS) entry which is preliminary data.</text>
</comment>
<evidence type="ECO:0000313" key="2">
    <source>
        <dbReference type="EMBL" id="KAK9512366.1"/>
    </source>
</evidence>
<dbReference type="Proteomes" id="UP001461498">
    <property type="component" value="Unassembled WGS sequence"/>
</dbReference>
<evidence type="ECO:0000313" key="3">
    <source>
        <dbReference type="Proteomes" id="UP001461498"/>
    </source>
</evidence>
<accession>A0AAW1DNZ7</accession>
<dbReference type="EMBL" id="JAPXFL010000001">
    <property type="protein sequence ID" value="KAK9512366.1"/>
    <property type="molecule type" value="Genomic_DNA"/>
</dbReference>